<name>A0AAE6D089_9BBAC</name>
<dbReference type="GO" id="GO:0005576">
    <property type="term" value="C:extracellular region"/>
    <property type="evidence" value="ECO:0007669"/>
    <property type="project" value="InterPro"/>
</dbReference>
<reference evidence="3" key="1">
    <citation type="journal article" date="2019" name="Genomics">
        <title>Genome sequence analysis and organization of the Hyphantria cunea granulovirus (HycuGV-Hc1) from Turkey.</title>
        <authorList>
            <person name="Gencer D."/>
            <person name="Bayramoglu Z."/>
            <person name="Nalcacioglu R."/>
            <person name="Demirbag Z."/>
            <person name="Demir I."/>
        </authorList>
    </citation>
    <scope>NUCLEOTIDE SEQUENCE</scope>
    <source>
        <strain evidence="3">Hc1</strain>
    </source>
</reference>
<gene>
    <name evidence="3" type="ORF">HycuGV_00008</name>
</gene>
<evidence type="ECO:0000313" key="3">
    <source>
        <dbReference type="EMBL" id="QBQ01561.1"/>
    </source>
</evidence>
<feature type="transmembrane region" description="Helical" evidence="1">
    <location>
        <begin position="6"/>
        <end position="25"/>
    </location>
</feature>
<feature type="domain" description="Chitin-binding type-2" evidence="2">
    <location>
        <begin position="37"/>
        <end position="89"/>
    </location>
</feature>
<keyword evidence="1" id="KW-0812">Transmembrane</keyword>
<dbReference type="GO" id="GO:0008061">
    <property type="term" value="F:chitin binding"/>
    <property type="evidence" value="ECO:0007669"/>
    <property type="project" value="InterPro"/>
</dbReference>
<sequence>MNLFYFSTIIFVLFFFLKIGLYHGLKNLKQRSWFMDQLCVTGYYGYVADPFDCDAYHKCPERIKFYCAPEFQFNPDTATCEPAKGGCVGAKERRLLL</sequence>
<evidence type="ECO:0000259" key="2">
    <source>
        <dbReference type="SMART" id="SM00494"/>
    </source>
</evidence>
<keyword evidence="1" id="KW-0472">Membrane</keyword>
<dbReference type="InterPro" id="IPR002557">
    <property type="entry name" value="Chitin-bd_dom"/>
</dbReference>
<protein>
    <submittedName>
        <fullName evidence="3">Ac145</fullName>
    </submittedName>
</protein>
<evidence type="ECO:0000313" key="4">
    <source>
        <dbReference type="Proteomes" id="UP000831479"/>
    </source>
</evidence>
<keyword evidence="4" id="KW-1185">Reference proteome</keyword>
<dbReference type="SMART" id="SM00494">
    <property type="entry name" value="ChtBD2"/>
    <property type="match status" value="1"/>
</dbReference>
<accession>A0AAE6D089</accession>
<dbReference type="InterPro" id="IPR036508">
    <property type="entry name" value="Chitin-bd_dom_sf"/>
</dbReference>
<keyword evidence="1" id="KW-1133">Transmembrane helix</keyword>
<evidence type="ECO:0000256" key="1">
    <source>
        <dbReference type="SAM" id="Phobius"/>
    </source>
</evidence>
<proteinExistence type="predicted"/>
<dbReference type="SUPFAM" id="SSF57625">
    <property type="entry name" value="Invertebrate chitin-binding proteins"/>
    <property type="match status" value="1"/>
</dbReference>
<organism evidence="3 4">
    <name type="scientific">Hyphantria cunea granulovirus</name>
    <dbReference type="NCBI Taxonomy" id="307448"/>
    <lineage>
        <taxon>Viruses</taxon>
        <taxon>Viruses incertae sedis</taxon>
        <taxon>Naldaviricetes</taxon>
        <taxon>Lefavirales</taxon>
        <taxon>Baculoviridae</taxon>
        <taxon>Betabaculovirus</taxon>
        <taxon>Betabaculovirus hycuneae</taxon>
    </lineage>
</organism>
<dbReference type="Proteomes" id="UP000831479">
    <property type="component" value="Segment"/>
</dbReference>
<dbReference type="EMBL" id="MH923363">
    <property type="protein sequence ID" value="QBQ01561.1"/>
    <property type="molecule type" value="Genomic_DNA"/>
</dbReference>